<dbReference type="PROSITE" id="PS51257">
    <property type="entry name" value="PROKAR_LIPOPROTEIN"/>
    <property type="match status" value="1"/>
</dbReference>
<keyword evidence="4" id="KW-1185">Reference proteome</keyword>
<feature type="chain" id="PRO_5015752007" description="Lipoprotein" evidence="2">
    <location>
        <begin position="19"/>
        <end position="141"/>
    </location>
</feature>
<protein>
    <recommendedName>
        <fullName evidence="5">Lipoprotein</fullName>
    </recommendedName>
</protein>
<gene>
    <name evidence="3" type="ORF">B0F88_106111</name>
</gene>
<dbReference type="RefSeq" id="WP_104423641.1">
    <property type="nucleotide sequence ID" value="NZ_PTIY01000006.1"/>
</dbReference>
<feature type="signal peptide" evidence="2">
    <location>
        <begin position="1"/>
        <end position="18"/>
    </location>
</feature>
<organism evidence="3 4">
    <name type="scientific">Methylobacter tundripaludum</name>
    <dbReference type="NCBI Taxonomy" id="173365"/>
    <lineage>
        <taxon>Bacteria</taxon>
        <taxon>Pseudomonadati</taxon>
        <taxon>Pseudomonadota</taxon>
        <taxon>Gammaproteobacteria</taxon>
        <taxon>Methylococcales</taxon>
        <taxon>Methylococcaceae</taxon>
        <taxon>Methylobacter</taxon>
    </lineage>
</organism>
<feature type="region of interest" description="Disordered" evidence="1">
    <location>
        <begin position="117"/>
        <end position="141"/>
    </location>
</feature>
<dbReference type="Proteomes" id="UP000238071">
    <property type="component" value="Unassembled WGS sequence"/>
</dbReference>
<name>A0A2S6H2P5_9GAMM</name>
<evidence type="ECO:0000256" key="2">
    <source>
        <dbReference type="SAM" id="SignalP"/>
    </source>
</evidence>
<dbReference type="EMBL" id="PTIY01000006">
    <property type="protein sequence ID" value="PPK71759.1"/>
    <property type="molecule type" value="Genomic_DNA"/>
</dbReference>
<accession>A0A2S6H2P5</accession>
<evidence type="ECO:0008006" key="5">
    <source>
        <dbReference type="Google" id="ProtNLM"/>
    </source>
</evidence>
<evidence type="ECO:0000256" key="1">
    <source>
        <dbReference type="SAM" id="MobiDB-lite"/>
    </source>
</evidence>
<dbReference type="OrthoDB" id="5569432at2"/>
<dbReference type="AlphaFoldDB" id="A0A2S6H2P5"/>
<evidence type="ECO:0000313" key="4">
    <source>
        <dbReference type="Proteomes" id="UP000238071"/>
    </source>
</evidence>
<keyword evidence="2" id="KW-0732">Signal</keyword>
<reference evidence="3 4" key="1">
    <citation type="submission" date="2018-02" db="EMBL/GenBank/DDBJ databases">
        <title>Subsurface microbial communities from deep shales in Ohio and West Virginia, USA.</title>
        <authorList>
            <person name="Wrighton K."/>
        </authorList>
    </citation>
    <scope>NUCLEOTIDE SEQUENCE [LARGE SCALE GENOMIC DNA]</scope>
    <source>
        <strain evidence="3 4">OWC-G53F</strain>
    </source>
</reference>
<comment type="caution">
    <text evidence="3">The sequence shown here is derived from an EMBL/GenBank/DDBJ whole genome shotgun (WGS) entry which is preliminary data.</text>
</comment>
<sequence>MKKLPILLLILCCTSLIACSKGSQINGHTTRTAFKSVKALKNRLSPDARIEFEVSFWMLRDSIKSEKEFLNTVDGKKPEEIIAMGKELYQQRKNSGFAGYEKYTSWDDMIAKFGKERIDQDNRKGPKEDPKDKANDVLYKL</sequence>
<proteinExistence type="predicted"/>
<feature type="compositionally biased region" description="Basic and acidic residues" evidence="1">
    <location>
        <begin position="117"/>
        <end position="135"/>
    </location>
</feature>
<evidence type="ECO:0000313" key="3">
    <source>
        <dbReference type="EMBL" id="PPK71759.1"/>
    </source>
</evidence>